<proteinExistence type="predicted"/>
<evidence type="ECO:0000313" key="3">
    <source>
        <dbReference type="EMBL" id="KAF0767840.1"/>
    </source>
</evidence>
<feature type="signal peptide" evidence="2">
    <location>
        <begin position="1"/>
        <end position="24"/>
    </location>
</feature>
<reference evidence="3 4" key="1">
    <citation type="submission" date="2019-08" db="EMBL/GenBank/DDBJ databases">
        <title>Whole genome of Aphis craccivora.</title>
        <authorList>
            <person name="Voronova N.V."/>
            <person name="Shulinski R.S."/>
            <person name="Bandarenka Y.V."/>
            <person name="Zhorov D.G."/>
            <person name="Warner D."/>
        </authorList>
    </citation>
    <scope>NUCLEOTIDE SEQUENCE [LARGE SCALE GENOMIC DNA]</scope>
    <source>
        <strain evidence="3">180601</strain>
        <tissue evidence="3">Whole Body</tissue>
    </source>
</reference>
<keyword evidence="4" id="KW-1185">Reference proteome</keyword>
<protein>
    <recommendedName>
        <fullName evidence="5">Secreted protein</fullName>
    </recommendedName>
</protein>
<evidence type="ECO:0000256" key="2">
    <source>
        <dbReference type="SAM" id="SignalP"/>
    </source>
</evidence>
<name>A0A6G0ZAE8_APHCR</name>
<keyword evidence="2" id="KW-0732">Signal</keyword>
<feature type="region of interest" description="Disordered" evidence="1">
    <location>
        <begin position="57"/>
        <end position="77"/>
    </location>
</feature>
<evidence type="ECO:0000313" key="4">
    <source>
        <dbReference type="Proteomes" id="UP000478052"/>
    </source>
</evidence>
<comment type="caution">
    <text evidence="3">The sequence shown here is derived from an EMBL/GenBank/DDBJ whole genome shotgun (WGS) entry which is preliminary data.</text>
</comment>
<feature type="chain" id="PRO_5026186853" description="Secreted protein" evidence="2">
    <location>
        <begin position="25"/>
        <end position="77"/>
    </location>
</feature>
<organism evidence="3 4">
    <name type="scientific">Aphis craccivora</name>
    <name type="common">Cowpea aphid</name>
    <dbReference type="NCBI Taxonomy" id="307492"/>
    <lineage>
        <taxon>Eukaryota</taxon>
        <taxon>Metazoa</taxon>
        <taxon>Ecdysozoa</taxon>
        <taxon>Arthropoda</taxon>
        <taxon>Hexapoda</taxon>
        <taxon>Insecta</taxon>
        <taxon>Pterygota</taxon>
        <taxon>Neoptera</taxon>
        <taxon>Paraneoptera</taxon>
        <taxon>Hemiptera</taxon>
        <taxon>Sternorrhyncha</taxon>
        <taxon>Aphidomorpha</taxon>
        <taxon>Aphidoidea</taxon>
        <taxon>Aphididae</taxon>
        <taxon>Aphidini</taxon>
        <taxon>Aphis</taxon>
        <taxon>Aphis</taxon>
    </lineage>
</organism>
<evidence type="ECO:0000256" key="1">
    <source>
        <dbReference type="SAM" id="MobiDB-lite"/>
    </source>
</evidence>
<dbReference type="AlphaFoldDB" id="A0A6G0ZAE8"/>
<dbReference type="EMBL" id="VUJU01000882">
    <property type="protein sequence ID" value="KAF0767840.1"/>
    <property type="molecule type" value="Genomic_DNA"/>
</dbReference>
<evidence type="ECO:0008006" key="5">
    <source>
        <dbReference type="Google" id="ProtNLM"/>
    </source>
</evidence>
<accession>A0A6G0ZAE8</accession>
<dbReference type="Proteomes" id="UP000478052">
    <property type="component" value="Unassembled WGS sequence"/>
</dbReference>
<sequence length="77" mass="8779">MRFSYFAFTLTLFSFSASLTLIRARHEVIKIGCGFRRGLHTVVHSPTSRLFRRAGDVSPPLHRTHTEKFTDWPATGS</sequence>
<gene>
    <name evidence="3" type="ORF">FWK35_00002772</name>
</gene>